<sequence>MSEENAFWNYAVRIYSEPGVAELCLTLQNRYGLSVNQLLFALWLAQQGRLLPANLDDGKARKWRTEHLEPLRQLRYQARQYSASTTQKQCYQSLKKAELAAEKVEIELLYQLLECCAESNTINGSTNATGSGLAYQNLSLVVNPEGQINSELSALVLKLVDKAGAGSSN</sequence>
<name>A0A3P1SHE3_9GAMM</name>
<protein>
    <submittedName>
        <fullName evidence="1">TIGR02444 family protein</fullName>
    </submittedName>
</protein>
<dbReference type="Pfam" id="PF09523">
    <property type="entry name" value="DUF2390"/>
    <property type="match status" value="1"/>
</dbReference>
<proteinExistence type="predicted"/>
<dbReference type="Proteomes" id="UP000267535">
    <property type="component" value="Unassembled WGS sequence"/>
</dbReference>
<reference evidence="1 2" key="1">
    <citation type="submission" date="2018-11" db="EMBL/GenBank/DDBJ databases">
        <title>The draft genome sequence of Amphritea balenae JAMM 1525T.</title>
        <authorList>
            <person name="Fang Z."/>
            <person name="Zhang Y."/>
            <person name="Han X."/>
        </authorList>
    </citation>
    <scope>NUCLEOTIDE SEQUENCE [LARGE SCALE GENOMIC DNA]</scope>
    <source>
        <strain evidence="1 2">JAMM 1525</strain>
    </source>
</reference>
<evidence type="ECO:0000313" key="1">
    <source>
        <dbReference type="EMBL" id="RRC96703.1"/>
    </source>
</evidence>
<dbReference type="InterPro" id="IPR012659">
    <property type="entry name" value="CHP02444"/>
</dbReference>
<keyword evidence="2" id="KW-1185">Reference proteome</keyword>
<dbReference type="OrthoDB" id="5795846at2"/>
<dbReference type="AlphaFoldDB" id="A0A3P1SHE3"/>
<dbReference type="EMBL" id="RQXV01000019">
    <property type="protein sequence ID" value="RRC96703.1"/>
    <property type="molecule type" value="Genomic_DNA"/>
</dbReference>
<accession>A0A3P1SHE3</accession>
<dbReference type="NCBIfam" id="TIGR02444">
    <property type="entry name" value="TIGR02444 family protein"/>
    <property type="match status" value="1"/>
</dbReference>
<comment type="caution">
    <text evidence="1">The sequence shown here is derived from an EMBL/GenBank/DDBJ whole genome shotgun (WGS) entry which is preliminary data.</text>
</comment>
<gene>
    <name evidence="1" type="ORF">EHS89_20775</name>
</gene>
<evidence type="ECO:0000313" key="2">
    <source>
        <dbReference type="Proteomes" id="UP000267535"/>
    </source>
</evidence>
<dbReference type="RefSeq" id="WP_124928094.1">
    <property type="nucleotide sequence ID" value="NZ_BMOH01000009.1"/>
</dbReference>
<organism evidence="1 2">
    <name type="scientific">Amphritea balenae</name>
    <dbReference type="NCBI Taxonomy" id="452629"/>
    <lineage>
        <taxon>Bacteria</taxon>
        <taxon>Pseudomonadati</taxon>
        <taxon>Pseudomonadota</taxon>
        <taxon>Gammaproteobacteria</taxon>
        <taxon>Oceanospirillales</taxon>
        <taxon>Oceanospirillaceae</taxon>
        <taxon>Amphritea</taxon>
    </lineage>
</organism>